<comment type="caution">
    <text evidence="7">The sequence shown here is derived from an EMBL/GenBank/DDBJ whole genome shotgun (WGS) entry which is preliminary data.</text>
</comment>
<organism evidence="7 8">
    <name type="scientific">Sapientia aquatica</name>
    <dbReference type="NCBI Taxonomy" id="1549640"/>
    <lineage>
        <taxon>Bacteria</taxon>
        <taxon>Pseudomonadati</taxon>
        <taxon>Pseudomonadota</taxon>
        <taxon>Betaproteobacteria</taxon>
        <taxon>Burkholderiales</taxon>
        <taxon>Oxalobacteraceae</taxon>
        <taxon>Sapientia</taxon>
    </lineage>
</organism>
<accession>A0A4R5VWM4</accession>
<feature type="domain" description="Leucine-binding protein" evidence="6">
    <location>
        <begin position="38"/>
        <end position="376"/>
    </location>
</feature>
<dbReference type="OrthoDB" id="9783240at2"/>
<dbReference type="PANTHER" id="PTHR47151:SF2">
    <property type="entry name" value="AMINO ACID BINDING PROTEIN"/>
    <property type="match status" value="1"/>
</dbReference>
<dbReference type="InterPro" id="IPR000709">
    <property type="entry name" value="Leu_Ile_Val-bd"/>
</dbReference>
<dbReference type="RefSeq" id="WP_133329735.1">
    <property type="nucleotide sequence ID" value="NZ_SMYL01000008.1"/>
</dbReference>
<keyword evidence="4" id="KW-0029">Amino-acid transport</keyword>
<protein>
    <submittedName>
        <fullName evidence="7">Branched-chain amino acid ABC transporter substrate-binding protein</fullName>
    </submittedName>
</protein>
<name>A0A4R5VWM4_9BURK</name>
<comment type="similarity">
    <text evidence="1">Belongs to the leucine-binding protein family.</text>
</comment>
<dbReference type="InterPro" id="IPR028081">
    <property type="entry name" value="Leu-bd"/>
</dbReference>
<dbReference type="PRINTS" id="PR00337">
    <property type="entry name" value="LEUILEVALBP"/>
</dbReference>
<reference evidence="7 8" key="1">
    <citation type="submission" date="2019-03" db="EMBL/GenBank/DDBJ databases">
        <title>Sapientia aquatica gen. nov., sp. nov., isolated from a crater lake.</title>
        <authorList>
            <person name="Felfoldi T."/>
            <person name="Szabo A."/>
            <person name="Toth E."/>
            <person name="Schumann P."/>
            <person name="Keki Z."/>
            <person name="Marialigeti K."/>
            <person name="Mathe I."/>
        </authorList>
    </citation>
    <scope>NUCLEOTIDE SEQUENCE [LARGE SCALE GENOMIC DNA]</scope>
    <source>
        <strain evidence="7 8">SA-152</strain>
    </source>
</reference>
<evidence type="ECO:0000256" key="5">
    <source>
        <dbReference type="SAM" id="SignalP"/>
    </source>
</evidence>
<dbReference type="EMBL" id="SMYL01000008">
    <property type="protein sequence ID" value="TDK63754.1"/>
    <property type="molecule type" value="Genomic_DNA"/>
</dbReference>
<evidence type="ECO:0000256" key="2">
    <source>
        <dbReference type="ARBA" id="ARBA00022448"/>
    </source>
</evidence>
<dbReference type="PANTHER" id="PTHR47151">
    <property type="entry name" value="LEU/ILE/VAL-BINDING ABC TRANSPORTER SUBUNIT"/>
    <property type="match status" value="1"/>
</dbReference>
<evidence type="ECO:0000256" key="4">
    <source>
        <dbReference type="ARBA" id="ARBA00022970"/>
    </source>
</evidence>
<evidence type="ECO:0000313" key="7">
    <source>
        <dbReference type="EMBL" id="TDK63754.1"/>
    </source>
</evidence>
<dbReference type="Gene3D" id="3.40.50.2300">
    <property type="match status" value="2"/>
</dbReference>
<gene>
    <name evidence="7" type="ORF">E2I14_14385</name>
</gene>
<dbReference type="InterPro" id="IPR028082">
    <property type="entry name" value="Peripla_BP_I"/>
</dbReference>
<proteinExistence type="inferred from homology"/>
<feature type="signal peptide" evidence="5">
    <location>
        <begin position="1"/>
        <end position="34"/>
    </location>
</feature>
<dbReference type="GO" id="GO:0006865">
    <property type="term" value="P:amino acid transport"/>
    <property type="evidence" value="ECO:0007669"/>
    <property type="project" value="UniProtKB-KW"/>
</dbReference>
<dbReference type="CDD" id="cd06342">
    <property type="entry name" value="PBP1_ABC_LIVBP-like"/>
    <property type="match status" value="1"/>
</dbReference>
<evidence type="ECO:0000256" key="1">
    <source>
        <dbReference type="ARBA" id="ARBA00010062"/>
    </source>
</evidence>
<dbReference type="AlphaFoldDB" id="A0A4R5VWM4"/>
<evidence type="ECO:0000313" key="8">
    <source>
        <dbReference type="Proteomes" id="UP000294829"/>
    </source>
</evidence>
<keyword evidence="3 5" id="KW-0732">Signal</keyword>
<feature type="chain" id="PRO_5020783750" evidence="5">
    <location>
        <begin position="35"/>
        <end position="388"/>
    </location>
</feature>
<dbReference type="Pfam" id="PF13458">
    <property type="entry name" value="Peripla_BP_6"/>
    <property type="match status" value="1"/>
</dbReference>
<sequence>MRLTLNFTKRRQNLPAQLVAAIAFALLAHQAAQGAELPIKLGLVAPLTGPSGVSGKDAENGARMAVEDLNAAGILIGGKKYHIELLVQDDAADPRQATSAAQLLVDANVNGVVGHLTSGTSIPASKIYFQAGIPQLTPFTTNPQYTKQGYSSAFRMCPNDDQLSDALGQYATHELAAKKIAVIDDATAYGQGLANQFSKKVKSAGTIITAREQTNDKATDFHAILTKIKRDNPDVIFFGGMGTTAAPLLLQMKSLGIHAKLMGGDGICGPSSLPDLLGKNLIDGQVICADLGGPDSKAVEAWAAKFAKRFGPQYGNSKYSYDAVYVLIEAMKKAGSVEPKIYLPALAAIKFQGITGPIEFDKHGDMVNAPIMLYTFIGGKHVLLSMAH</sequence>
<evidence type="ECO:0000259" key="6">
    <source>
        <dbReference type="Pfam" id="PF13458"/>
    </source>
</evidence>
<dbReference type="SUPFAM" id="SSF53822">
    <property type="entry name" value="Periplasmic binding protein-like I"/>
    <property type="match status" value="1"/>
</dbReference>
<keyword evidence="8" id="KW-1185">Reference proteome</keyword>
<evidence type="ECO:0000256" key="3">
    <source>
        <dbReference type="ARBA" id="ARBA00022729"/>
    </source>
</evidence>
<dbReference type="Proteomes" id="UP000294829">
    <property type="component" value="Unassembled WGS sequence"/>
</dbReference>
<keyword evidence="2" id="KW-0813">Transport</keyword>